<accession>A0A1M6Q2A2</accession>
<gene>
    <name evidence="2" type="ORF">SAMN02745243_02302</name>
</gene>
<feature type="transmembrane region" description="Helical" evidence="1">
    <location>
        <begin position="48"/>
        <end position="70"/>
    </location>
</feature>
<dbReference type="AlphaFoldDB" id="A0A1M6Q2A2"/>
<reference evidence="2 3" key="1">
    <citation type="submission" date="2016-11" db="EMBL/GenBank/DDBJ databases">
        <authorList>
            <person name="Jaros S."/>
            <person name="Januszkiewicz K."/>
            <person name="Wedrychowicz H."/>
        </authorList>
    </citation>
    <scope>NUCLEOTIDE SEQUENCE [LARGE SCALE GENOMIC DNA]</scope>
    <source>
        <strain evidence="2 3">DSM 15480</strain>
    </source>
</reference>
<evidence type="ECO:0000313" key="3">
    <source>
        <dbReference type="Proteomes" id="UP000184301"/>
    </source>
</evidence>
<keyword evidence="1" id="KW-0812">Transmembrane</keyword>
<keyword evidence="1" id="KW-0472">Membrane</keyword>
<keyword evidence="3" id="KW-1185">Reference proteome</keyword>
<feature type="transmembrane region" description="Helical" evidence="1">
    <location>
        <begin position="77"/>
        <end position="99"/>
    </location>
</feature>
<evidence type="ECO:0008006" key="4">
    <source>
        <dbReference type="Google" id="ProtNLM"/>
    </source>
</evidence>
<dbReference type="RefSeq" id="WP_073110496.1">
    <property type="nucleotide sequence ID" value="NZ_FQZY01000031.1"/>
</dbReference>
<organism evidence="2 3">
    <name type="scientific">Hespellia stercorisuis DSM 15480</name>
    <dbReference type="NCBI Taxonomy" id="1121950"/>
    <lineage>
        <taxon>Bacteria</taxon>
        <taxon>Bacillati</taxon>
        <taxon>Bacillota</taxon>
        <taxon>Clostridia</taxon>
        <taxon>Lachnospirales</taxon>
        <taxon>Lachnospiraceae</taxon>
        <taxon>Hespellia</taxon>
    </lineage>
</organism>
<evidence type="ECO:0000313" key="2">
    <source>
        <dbReference type="EMBL" id="SHK14349.1"/>
    </source>
</evidence>
<protein>
    <recommendedName>
        <fullName evidence="4">DUF4064 domain-containing protein</fullName>
    </recommendedName>
</protein>
<dbReference type="Proteomes" id="UP000184301">
    <property type="component" value="Unassembled WGS sequence"/>
</dbReference>
<feature type="transmembrane region" description="Helical" evidence="1">
    <location>
        <begin position="12"/>
        <end position="36"/>
    </location>
</feature>
<proteinExistence type="predicted"/>
<sequence>MLQQTKFLKVMSIIVLVFSAFSAIGVVILIAANQMIQPVMEKAGVDNWQVSVALSIVSVIAAIVGAVTGLIRKYAKVTMICAGIYVAICVISLIMLAVAGTFTPVSLIDLVVPLLFAWSVYQAM</sequence>
<dbReference type="STRING" id="1121950.SAMN02745243_02302"/>
<dbReference type="EMBL" id="FQZY01000031">
    <property type="protein sequence ID" value="SHK14349.1"/>
    <property type="molecule type" value="Genomic_DNA"/>
</dbReference>
<keyword evidence="1" id="KW-1133">Transmembrane helix</keyword>
<evidence type="ECO:0000256" key="1">
    <source>
        <dbReference type="SAM" id="Phobius"/>
    </source>
</evidence>
<name>A0A1M6Q2A2_9FIRM</name>